<dbReference type="RefSeq" id="XP_005850539.1">
    <property type="nucleotide sequence ID" value="XM_005850477.1"/>
</dbReference>
<feature type="transmembrane region" description="Helical" evidence="8">
    <location>
        <begin position="489"/>
        <end position="516"/>
    </location>
</feature>
<keyword evidence="2" id="KW-0813">Transport</keyword>
<evidence type="ECO:0000256" key="2">
    <source>
        <dbReference type="ARBA" id="ARBA00022448"/>
    </source>
</evidence>
<evidence type="ECO:0000256" key="1">
    <source>
        <dbReference type="ARBA" id="ARBA00004141"/>
    </source>
</evidence>
<comment type="subcellular location">
    <subcellularLocation>
        <location evidence="1">Membrane</location>
        <topology evidence="1">Multi-pass membrane protein</topology>
    </subcellularLocation>
</comment>
<dbReference type="InterPro" id="IPR044770">
    <property type="entry name" value="MFS_spinster-like"/>
</dbReference>
<evidence type="ECO:0000256" key="8">
    <source>
        <dbReference type="SAM" id="Phobius"/>
    </source>
</evidence>
<dbReference type="SUPFAM" id="SSF103473">
    <property type="entry name" value="MFS general substrate transporter"/>
    <property type="match status" value="1"/>
</dbReference>
<feature type="domain" description="Major facilitator superfamily (MFS) profile" evidence="9">
    <location>
        <begin position="27"/>
        <end position="517"/>
    </location>
</feature>
<dbReference type="PROSITE" id="PS50850">
    <property type="entry name" value="MFS"/>
    <property type="match status" value="1"/>
</dbReference>
<dbReference type="InParanoid" id="E1Z6Y8"/>
<feature type="transmembrane region" description="Helical" evidence="8">
    <location>
        <begin position="91"/>
        <end position="111"/>
    </location>
</feature>
<dbReference type="InterPro" id="IPR020846">
    <property type="entry name" value="MFS_dom"/>
</dbReference>
<gene>
    <name evidence="10" type="ORF">CHLNCDRAFT_140406</name>
</gene>
<accession>E1Z6Y8</accession>
<dbReference type="FunCoup" id="E1Z6Y8">
    <property type="interactions" value="74"/>
</dbReference>
<feature type="transmembrane region" description="Helical" evidence="8">
    <location>
        <begin position="186"/>
        <end position="207"/>
    </location>
</feature>
<dbReference type="PANTHER" id="PTHR23505:SF52">
    <property type="entry name" value="MAJOR FACILITATOR SUPERFAMILY PROTEIN"/>
    <property type="match status" value="1"/>
</dbReference>
<name>E1Z6Y8_CHLVA</name>
<feature type="transmembrane region" description="Helical" evidence="8">
    <location>
        <begin position="408"/>
        <end position="431"/>
    </location>
</feature>
<dbReference type="GeneID" id="17358244"/>
<sequence>MGGSPGGGAATATPGAAAVGRRRAALTTALMNLASIVERADEGILPAVYVFIGKSLGVGLWQLGALTLCRALVQALSSPLSGILGDRYDRAYIVAAGCLVWGVMTAAIGLSRSLGQAMVSCAVNGLGLALVIPCVSSMVADYHPPETRGGAFGMMGFTASLGGMAGAFYATNVGATTLFGIEGWRFAFHLVGGVCLFTAALVLRFAVDPRHLHHHPSLHGQQAYRAAAAGSGPTAGRPGAGSPSGGAATGADLEQAGAAAAGGVRGAPLLVRRQVWRDIKSVLRIRSFQIIVLQASGWPASLTTALRLASCAGIVGSVPWQAMVWFTAFFQLLGFTDLQSASLMATFSCGCALGGLLGGTLGDRMARKLPNSPNGRILTNQLSVLIGLPLSCLVLKGLPVGVDMGRFSSLYGCVLFVFGLWCGCNNSALFAELVPEEQRSTIYAFDRSFEGAVGAMGAPLVGLAAERLFGFRGALGDSSSGADGKNVAALSSALLVCMVVPWVLCLLFFTALHWTFKEDRRKSVRRGGKEEVVETRALIETAAVRKRADPVSRAGPE</sequence>
<keyword evidence="4 8" id="KW-1133">Transmembrane helix</keyword>
<dbReference type="OMA" id="LATHYPM"/>
<dbReference type="OrthoDB" id="440755at2759"/>
<feature type="compositionally biased region" description="Gly residues" evidence="7">
    <location>
        <begin position="238"/>
        <end position="248"/>
    </location>
</feature>
<dbReference type="GO" id="GO:0016020">
    <property type="term" value="C:membrane"/>
    <property type="evidence" value="ECO:0007669"/>
    <property type="project" value="UniProtKB-SubCell"/>
</dbReference>
<dbReference type="InterPro" id="IPR011701">
    <property type="entry name" value="MFS"/>
</dbReference>
<evidence type="ECO:0000259" key="9">
    <source>
        <dbReference type="PROSITE" id="PS50850"/>
    </source>
</evidence>
<keyword evidence="3 8" id="KW-0812">Transmembrane</keyword>
<dbReference type="PANTHER" id="PTHR23505">
    <property type="entry name" value="SPINSTER"/>
    <property type="match status" value="1"/>
</dbReference>
<feature type="transmembrane region" description="Helical" evidence="8">
    <location>
        <begin position="151"/>
        <end position="171"/>
    </location>
</feature>
<evidence type="ECO:0000256" key="4">
    <source>
        <dbReference type="ARBA" id="ARBA00022989"/>
    </source>
</evidence>
<feature type="transmembrane region" description="Helical" evidence="8">
    <location>
        <begin position="452"/>
        <end position="469"/>
    </location>
</feature>
<dbReference type="Gene3D" id="1.20.1250.20">
    <property type="entry name" value="MFS general substrate transporter like domains"/>
    <property type="match status" value="2"/>
</dbReference>
<feature type="region of interest" description="Disordered" evidence="7">
    <location>
        <begin position="229"/>
        <end position="248"/>
    </location>
</feature>
<dbReference type="InterPro" id="IPR036259">
    <property type="entry name" value="MFS_trans_sf"/>
</dbReference>
<dbReference type="eggNOG" id="KOG1330">
    <property type="taxonomic scope" value="Eukaryota"/>
</dbReference>
<dbReference type="GO" id="GO:0022857">
    <property type="term" value="F:transmembrane transporter activity"/>
    <property type="evidence" value="ECO:0007669"/>
    <property type="project" value="InterPro"/>
</dbReference>
<feature type="transmembrane region" description="Helical" evidence="8">
    <location>
        <begin position="117"/>
        <end position="139"/>
    </location>
</feature>
<dbReference type="Proteomes" id="UP000008141">
    <property type="component" value="Unassembled WGS sequence"/>
</dbReference>
<reference evidence="10 11" key="1">
    <citation type="journal article" date="2010" name="Plant Cell">
        <title>The Chlorella variabilis NC64A genome reveals adaptation to photosymbiosis, coevolution with viruses, and cryptic sex.</title>
        <authorList>
            <person name="Blanc G."/>
            <person name="Duncan G."/>
            <person name="Agarkova I."/>
            <person name="Borodovsky M."/>
            <person name="Gurnon J."/>
            <person name="Kuo A."/>
            <person name="Lindquist E."/>
            <person name="Lucas S."/>
            <person name="Pangilinan J."/>
            <person name="Polle J."/>
            <person name="Salamov A."/>
            <person name="Terry A."/>
            <person name="Yamada T."/>
            <person name="Dunigan D.D."/>
            <person name="Grigoriev I.V."/>
            <person name="Claverie J.M."/>
            <person name="Van Etten J.L."/>
        </authorList>
    </citation>
    <scope>NUCLEOTIDE SEQUENCE [LARGE SCALE GENOMIC DNA]</scope>
    <source>
        <strain evidence="10 11">NC64A</strain>
    </source>
</reference>
<protein>
    <recommendedName>
        <fullName evidence="9">Major facilitator superfamily (MFS) profile domain-containing protein</fullName>
    </recommendedName>
</protein>
<dbReference type="Pfam" id="PF07690">
    <property type="entry name" value="MFS_1"/>
    <property type="match status" value="1"/>
</dbReference>
<proteinExistence type="inferred from homology"/>
<feature type="transmembrane region" description="Helical" evidence="8">
    <location>
        <begin position="342"/>
        <end position="361"/>
    </location>
</feature>
<evidence type="ECO:0000313" key="11">
    <source>
        <dbReference type="Proteomes" id="UP000008141"/>
    </source>
</evidence>
<evidence type="ECO:0000256" key="5">
    <source>
        <dbReference type="ARBA" id="ARBA00023136"/>
    </source>
</evidence>
<organism evidence="11">
    <name type="scientific">Chlorella variabilis</name>
    <name type="common">Green alga</name>
    <dbReference type="NCBI Taxonomy" id="554065"/>
    <lineage>
        <taxon>Eukaryota</taxon>
        <taxon>Viridiplantae</taxon>
        <taxon>Chlorophyta</taxon>
        <taxon>core chlorophytes</taxon>
        <taxon>Trebouxiophyceae</taxon>
        <taxon>Chlorellales</taxon>
        <taxon>Chlorellaceae</taxon>
        <taxon>Chlorella clade</taxon>
        <taxon>Chlorella</taxon>
    </lineage>
</organism>
<keyword evidence="5 8" id="KW-0472">Membrane</keyword>
<evidence type="ECO:0000256" key="6">
    <source>
        <dbReference type="ARBA" id="ARBA00024338"/>
    </source>
</evidence>
<evidence type="ECO:0000313" key="10">
    <source>
        <dbReference type="EMBL" id="EFN58437.1"/>
    </source>
</evidence>
<dbReference type="EMBL" id="GL433837">
    <property type="protein sequence ID" value="EFN58437.1"/>
    <property type="molecule type" value="Genomic_DNA"/>
</dbReference>
<dbReference type="KEGG" id="cvr:CHLNCDRAFT_140406"/>
<feature type="transmembrane region" description="Helical" evidence="8">
    <location>
        <begin position="308"/>
        <end position="330"/>
    </location>
</feature>
<feature type="transmembrane region" description="Helical" evidence="8">
    <location>
        <begin position="382"/>
        <end position="402"/>
    </location>
</feature>
<keyword evidence="11" id="KW-1185">Reference proteome</keyword>
<evidence type="ECO:0000256" key="3">
    <source>
        <dbReference type="ARBA" id="ARBA00022692"/>
    </source>
</evidence>
<dbReference type="AlphaFoldDB" id="E1Z6Y8"/>
<evidence type="ECO:0000256" key="7">
    <source>
        <dbReference type="SAM" id="MobiDB-lite"/>
    </source>
</evidence>
<comment type="similarity">
    <text evidence="6">Belongs to the major facilitator superfamily. Spinster (TC 2.A.1.49) family.</text>
</comment>